<name>A0ABT2PP02_9BURK</name>
<dbReference type="InterPro" id="IPR036188">
    <property type="entry name" value="FAD/NAD-bd_sf"/>
</dbReference>
<evidence type="ECO:0000313" key="3">
    <source>
        <dbReference type="EMBL" id="MCT9812202.1"/>
    </source>
</evidence>
<protein>
    <submittedName>
        <fullName evidence="3">FAD-dependent oxidoreductase</fullName>
    </submittedName>
</protein>
<dbReference type="RefSeq" id="WP_261501437.1">
    <property type="nucleotide sequence ID" value="NZ_JAODYH010000007.1"/>
</dbReference>
<reference evidence="3 4" key="1">
    <citation type="submission" date="2022-09" db="EMBL/GenBank/DDBJ databases">
        <title>Draft genome of isolate Be4.</title>
        <authorList>
            <person name="Sanchez-Castro I."/>
            <person name="Martinez-Rodriguez P."/>
            <person name="Descostes M."/>
            <person name="Merroun M."/>
        </authorList>
    </citation>
    <scope>NUCLEOTIDE SEQUENCE [LARGE SCALE GENOMIC DNA]</scope>
    <source>
        <strain evidence="3 4">Be4</strain>
    </source>
</reference>
<keyword evidence="1" id="KW-0560">Oxidoreductase</keyword>
<dbReference type="SUPFAM" id="SSF51905">
    <property type="entry name" value="FAD/NAD(P)-binding domain"/>
    <property type="match status" value="1"/>
</dbReference>
<evidence type="ECO:0000313" key="4">
    <source>
        <dbReference type="Proteomes" id="UP001525968"/>
    </source>
</evidence>
<proteinExistence type="predicted"/>
<dbReference type="PANTHER" id="PTHR13847">
    <property type="entry name" value="SARCOSINE DEHYDROGENASE-RELATED"/>
    <property type="match status" value="1"/>
</dbReference>
<dbReference type="Pfam" id="PF01266">
    <property type="entry name" value="DAO"/>
    <property type="match status" value="1"/>
</dbReference>
<accession>A0ABT2PP02</accession>
<evidence type="ECO:0000259" key="2">
    <source>
        <dbReference type="Pfam" id="PF01266"/>
    </source>
</evidence>
<sequence length="431" mass="46115">MLRTSLPTELIAPASAPSPTADIAVLGAGIVGLCSALALQQKGLQVTLYDATGAGSGASFGNAGLISTGSCIPISLPGMAWQVPRWLLDPDGPLALRPGYALQALPWVVQWLLASSTARVTRASAALSALHAPALECYRALLGAQQFSALIRQQGQLHIWSQVDKPSRADRLVAALRRQHQVPTTPLDQQELRTRMPEIASHVQSGICFTEHANTISPHGLTQALLQRFLEHGGALQLRSIQRIERMPHGYRLWTSAGDVNVPRIVVAAGAHTAELLRPLGIRIPLEFERGYHVELPNAGVTVPQPFIYKDKAVAVTPMRQGLRFAGTVEIAGLRHAPNPRRAASLLNTARELFPGINTEGATSWFGLRPSTPDSVPVIDELPHLPGLYLACGHGHTGMTGAPMTGELIASLVTRGSHPLDPQAYALSRFS</sequence>
<dbReference type="Proteomes" id="UP001525968">
    <property type="component" value="Unassembled WGS sequence"/>
</dbReference>
<dbReference type="Gene3D" id="3.50.50.60">
    <property type="entry name" value="FAD/NAD(P)-binding domain"/>
    <property type="match status" value="2"/>
</dbReference>
<gene>
    <name evidence="3" type="ORF">N0K08_16265</name>
</gene>
<feature type="domain" description="FAD dependent oxidoreductase" evidence="2">
    <location>
        <begin position="22"/>
        <end position="412"/>
    </location>
</feature>
<dbReference type="PANTHER" id="PTHR13847:SF289">
    <property type="entry name" value="GLYCINE OXIDASE"/>
    <property type="match status" value="1"/>
</dbReference>
<comment type="caution">
    <text evidence="3">The sequence shown here is derived from an EMBL/GenBank/DDBJ whole genome shotgun (WGS) entry which is preliminary data.</text>
</comment>
<dbReference type="Gene3D" id="3.30.9.10">
    <property type="entry name" value="D-Amino Acid Oxidase, subunit A, domain 2"/>
    <property type="match status" value="1"/>
</dbReference>
<dbReference type="InterPro" id="IPR006076">
    <property type="entry name" value="FAD-dep_OxRdtase"/>
</dbReference>
<keyword evidence="4" id="KW-1185">Reference proteome</keyword>
<organism evidence="3 4">
    <name type="scientific">Acidovorax bellezanensis</name>
    <dbReference type="NCBI Taxonomy" id="2976702"/>
    <lineage>
        <taxon>Bacteria</taxon>
        <taxon>Pseudomonadati</taxon>
        <taxon>Pseudomonadota</taxon>
        <taxon>Betaproteobacteria</taxon>
        <taxon>Burkholderiales</taxon>
        <taxon>Comamonadaceae</taxon>
        <taxon>Acidovorax</taxon>
    </lineage>
</organism>
<dbReference type="SUPFAM" id="SSF54373">
    <property type="entry name" value="FAD-linked reductases, C-terminal domain"/>
    <property type="match status" value="1"/>
</dbReference>
<evidence type="ECO:0000256" key="1">
    <source>
        <dbReference type="ARBA" id="ARBA00023002"/>
    </source>
</evidence>
<dbReference type="EMBL" id="JAODYH010000007">
    <property type="protein sequence ID" value="MCT9812202.1"/>
    <property type="molecule type" value="Genomic_DNA"/>
</dbReference>